<gene>
    <name evidence="1" type="ORF">E2C01_000740</name>
</gene>
<keyword evidence="2" id="KW-1185">Reference proteome</keyword>
<dbReference type="AlphaFoldDB" id="A0A5B7CHD6"/>
<reference evidence="1 2" key="1">
    <citation type="submission" date="2019-05" db="EMBL/GenBank/DDBJ databases">
        <title>Another draft genome of Portunus trituberculatus and its Hox gene families provides insights of decapod evolution.</title>
        <authorList>
            <person name="Jeong J.-H."/>
            <person name="Song I."/>
            <person name="Kim S."/>
            <person name="Choi T."/>
            <person name="Kim D."/>
            <person name="Ryu S."/>
            <person name="Kim W."/>
        </authorList>
    </citation>
    <scope>NUCLEOTIDE SEQUENCE [LARGE SCALE GENOMIC DNA]</scope>
    <source>
        <tissue evidence="1">Muscle</tissue>
    </source>
</reference>
<comment type="caution">
    <text evidence="1">The sequence shown here is derived from an EMBL/GenBank/DDBJ whole genome shotgun (WGS) entry which is preliminary data.</text>
</comment>
<evidence type="ECO:0000313" key="2">
    <source>
        <dbReference type="Proteomes" id="UP000324222"/>
    </source>
</evidence>
<organism evidence="1 2">
    <name type="scientific">Portunus trituberculatus</name>
    <name type="common">Swimming crab</name>
    <name type="synonym">Neptunus trituberculatus</name>
    <dbReference type="NCBI Taxonomy" id="210409"/>
    <lineage>
        <taxon>Eukaryota</taxon>
        <taxon>Metazoa</taxon>
        <taxon>Ecdysozoa</taxon>
        <taxon>Arthropoda</taxon>
        <taxon>Crustacea</taxon>
        <taxon>Multicrustacea</taxon>
        <taxon>Malacostraca</taxon>
        <taxon>Eumalacostraca</taxon>
        <taxon>Eucarida</taxon>
        <taxon>Decapoda</taxon>
        <taxon>Pleocyemata</taxon>
        <taxon>Brachyura</taxon>
        <taxon>Eubrachyura</taxon>
        <taxon>Portunoidea</taxon>
        <taxon>Portunidae</taxon>
        <taxon>Portuninae</taxon>
        <taxon>Portunus</taxon>
    </lineage>
</organism>
<name>A0A5B7CHD6_PORTR</name>
<dbReference type="EMBL" id="VSRR010000019">
    <property type="protein sequence ID" value="MPC08164.1"/>
    <property type="molecule type" value="Genomic_DNA"/>
</dbReference>
<protein>
    <submittedName>
        <fullName evidence="1">Uncharacterized protein</fullName>
    </submittedName>
</protein>
<proteinExistence type="predicted"/>
<evidence type="ECO:0000313" key="1">
    <source>
        <dbReference type="EMBL" id="MPC08164.1"/>
    </source>
</evidence>
<sequence>MLGLMNEIKTLEYLRKTHPSYASDTQRWSEVPRNVHVAGQTPYPMTAGDNATLVILPKQQQTIKLKSK</sequence>
<accession>A0A5B7CHD6</accession>
<dbReference type="Proteomes" id="UP000324222">
    <property type="component" value="Unassembled WGS sequence"/>
</dbReference>